<dbReference type="AlphaFoldDB" id="A0A6J7ZWT6"/>
<dbReference type="PANTHER" id="PTHR18939">
    <property type="entry name" value="RIBOSOME BINDING PROTEIN-1"/>
    <property type="match status" value="1"/>
</dbReference>
<reference evidence="3 4" key="1">
    <citation type="submission" date="2020-06" db="EMBL/GenBank/DDBJ databases">
        <authorList>
            <person name="Li R."/>
            <person name="Bekaert M."/>
        </authorList>
    </citation>
    <scope>NUCLEOTIDE SEQUENCE [LARGE SCALE GENOMIC DNA]</scope>
    <source>
        <strain evidence="4">wild</strain>
    </source>
</reference>
<evidence type="ECO:0000313" key="3">
    <source>
        <dbReference type="EMBL" id="CAC5357293.1"/>
    </source>
</evidence>
<evidence type="ECO:0000256" key="2">
    <source>
        <dbReference type="SAM" id="Phobius"/>
    </source>
</evidence>
<sequence length="151" mass="17219">MLKFGIPKGNRVIPTAVSVNLTKIKNAKTLFTDKVDYKRGVVNLVKSIPSGCLEIFRMDPQVIMIGFVAFVVSAMLIYLISAFGFKEKSYEEAVAEQKKRLEAEQDKVRKEKKAEKEIKVCSLLLFKAINYLLKYDNNRNEEELGTFQFGD</sequence>
<keyword evidence="1" id="KW-0175">Coiled coil</keyword>
<keyword evidence="2" id="KW-1133">Transmembrane helix</keyword>
<keyword evidence="2" id="KW-0812">Transmembrane</keyword>
<evidence type="ECO:0000256" key="1">
    <source>
        <dbReference type="SAM" id="Coils"/>
    </source>
</evidence>
<dbReference type="OrthoDB" id="6410656at2759"/>
<proteinExistence type="predicted"/>
<feature type="transmembrane region" description="Helical" evidence="2">
    <location>
        <begin position="63"/>
        <end position="85"/>
    </location>
</feature>
<dbReference type="InterPro" id="IPR040248">
    <property type="entry name" value="RRBP1"/>
</dbReference>
<dbReference type="EMBL" id="CACVKT020000202">
    <property type="protein sequence ID" value="CAC5357293.1"/>
    <property type="molecule type" value="Genomic_DNA"/>
</dbReference>
<name>A0A6J7ZWT6_MYTCO</name>
<protein>
    <submittedName>
        <fullName evidence="3">RRBP1</fullName>
    </submittedName>
</protein>
<accession>A0A6J7ZWT6</accession>
<gene>
    <name evidence="3" type="ORF">MCOR_1025</name>
</gene>
<dbReference type="GO" id="GO:0005789">
    <property type="term" value="C:endoplasmic reticulum membrane"/>
    <property type="evidence" value="ECO:0007669"/>
    <property type="project" value="TreeGrafter"/>
</dbReference>
<dbReference type="PANTHER" id="PTHR18939:SF4">
    <property type="entry name" value="RIBOSOME-BINDING PROTEIN 1"/>
    <property type="match status" value="1"/>
</dbReference>
<evidence type="ECO:0000313" key="4">
    <source>
        <dbReference type="Proteomes" id="UP000507470"/>
    </source>
</evidence>
<keyword evidence="4" id="KW-1185">Reference proteome</keyword>
<feature type="coiled-coil region" evidence="1">
    <location>
        <begin position="87"/>
        <end position="118"/>
    </location>
</feature>
<organism evidence="3 4">
    <name type="scientific">Mytilus coruscus</name>
    <name type="common">Sea mussel</name>
    <dbReference type="NCBI Taxonomy" id="42192"/>
    <lineage>
        <taxon>Eukaryota</taxon>
        <taxon>Metazoa</taxon>
        <taxon>Spiralia</taxon>
        <taxon>Lophotrochozoa</taxon>
        <taxon>Mollusca</taxon>
        <taxon>Bivalvia</taxon>
        <taxon>Autobranchia</taxon>
        <taxon>Pteriomorphia</taxon>
        <taxon>Mytilida</taxon>
        <taxon>Mytiloidea</taxon>
        <taxon>Mytilidae</taxon>
        <taxon>Mytilinae</taxon>
        <taxon>Mytilus</taxon>
    </lineage>
</organism>
<dbReference type="Proteomes" id="UP000507470">
    <property type="component" value="Unassembled WGS sequence"/>
</dbReference>
<keyword evidence="2" id="KW-0472">Membrane</keyword>